<dbReference type="Gene3D" id="1.20.1050.10">
    <property type="match status" value="1"/>
</dbReference>
<dbReference type="CDD" id="cd03043">
    <property type="entry name" value="GST_N_1"/>
    <property type="match status" value="1"/>
</dbReference>
<comment type="caution">
    <text evidence="2">The sequence shown here is derived from an EMBL/GenBank/DDBJ whole genome shotgun (WGS) entry which is preliminary data.</text>
</comment>
<evidence type="ECO:0000259" key="1">
    <source>
        <dbReference type="PROSITE" id="PS50404"/>
    </source>
</evidence>
<dbReference type="Pfam" id="PF13410">
    <property type="entry name" value="GST_C_2"/>
    <property type="match status" value="1"/>
</dbReference>
<dbReference type="InterPro" id="IPR036249">
    <property type="entry name" value="Thioredoxin-like_sf"/>
</dbReference>
<dbReference type="SFLD" id="SFLDG00358">
    <property type="entry name" value="Main_(cytGST)"/>
    <property type="match status" value="1"/>
</dbReference>
<evidence type="ECO:0000313" key="2">
    <source>
        <dbReference type="EMBL" id="ENV61219.1"/>
    </source>
</evidence>
<dbReference type="Pfam" id="PF13409">
    <property type="entry name" value="GST_N_2"/>
    <property type="match status" value="1"/>
</dbReference>
<accession>A0ABP2UB24</accession>
<dbReference type="SUPFAM" id="SSF52833">
    <property type="entry name" value="Thioredoxin-like"/>
    <property type="match status" value="1"/>
</dbReference>
<evidence type="ECO:0000313" key="3">
    <source>
        <dbReference type="Proteomes" id="UP000018433"/>
    </source>
</evidence>
<sequence length="217" mass="24755">MSLTLYLGTKNYSSWSLRPWLAAKHAGIHFKEVIIDFDQPDTTSRIYAISPSGKVPVLVDVDVKIWDSLAICEYLAEIAPHLWPSDQYSRAIARSISAEMHSGFVALRNEMPMNVRAKQRALVLSDAAQHDLVRIDQIWTDLRQQYQLQGPWLFGKFTIADAMFAPVVIRLNAYAVNLTLSMRAYMETFYNDSAFLEWIKDAEQDTLIVPRLECGQV</sequence>
<organism evidence="2 3">
    <name type="scientific">Acinetobacter soli NIPH 2899</name>
    <dbReference type="NCBI Taxonomy" id="1217677"/>
    <lineage>
        <taxon>Bacteria</taxon>
        <taxon>Pseudomonadati</taxon>
        <taxon>Pseudomonadota</taxon>
        <taxon>Gammaproteobacteria</taxon>
        <taxon>Moraxellales</taxon>
        <taxon>Moraxellaceae</taxon>
        <taxon>Acinetobacter</taxon>
    </lineage>
</organism>
<dbReference type="PANTHER" id="PTHR42673:SF4">
    <property type="entry name" value="MALEYLACETOACETATE ISOMERASE"/>
    <property type="match status" value="1"/>
</dbReference>
<gene>
    <name evidence="2" type="ORF">F950_00474</name>
</gene>
<dbReference type="Gene3D" id="3.40.30.10">
    <property type="entry name" value="Glutaredoxin"/>
    <property type="match status" value="1"/>
</dbReference>
<dbReference type="InterPro" id="IPR004045">
    <property type="entry name" value="Glutathione_S-Trfase_N"/>
</dbReference>
<keyword evidence="3" id="KW-1185">Reference proteome</keyword>
<protein>
    <recommendedName>
        <fullName evidence="1">GST N-terminal domain-containing protein</fullName>
    </recommendedName>
</protein>
<dbReference type="SFLD" id="SFLDS00019">
    <property type="entry name" value="Glutathione_Transferase_(cytos"/>
    <property type="match status" value="1"/>
</dbReference>
<dbReference type="InterPro" id="IPR036282">
    <property type="entry name" value="Glutathione-S-Trfase_C_sf"/>
</dbReference>
<dbReference type="RefSeq" id="WP_004943817.1">
    <property type="nucleotide sequence ID" value="NZ_KB849643.1"/>
</dbReference>
<dbReference type="Proteomes" id="UP000018433">
    <property type="component" value="Unassembled WGS sequence"/>
</dbReference>
<dbReference type="SUPFAM" id="SSF47616">
    <property type="entry name" value="GST C-terminal domain-like"/>
    <property type="match status" value="1"/>
</dbReference>
<reference evidence="2 3" key="1">
    <citation type="submission" date="2013-02" db="EMBL/GenBank/DDBJ databases">
        <title>The Genome Sequence of Acinetobacter soli NIPH 2899.</title>
        <authorList>
            <consortium name="The Broad Institute Genome Sequencing Platform"/>
            <consortium name="The Broad Institute Genome Sequencing Center for Infectious Disease"/>
            <person name="Cerqueira G."/>
            <person name="Feldgarden M."/>
            <person name="Courvalin P."/>
            <person name="Perichon B."/>
            <person name="Grillot-Courvalin C."/>
            <person name="Clermont D."/>
            <person name="Rocha E."/>
            <person name="Yoon E.-J."/>
            <person name="Nemec A."/>
            <person name="Walker B."/>
            <person name="Young S.K."/>
            <person name="Zeng Q."/>
            <person name="Gargeya S."/>
            <person name="Fitzgerald M."/>
            <person name="Haas B."/>
            <person name="Abouelleil A."/>
            <person name="Alvarado L."/>
            <person name="Arachchi H.M."/>
            <person name="Berlin A.M."/>
            <person name="Chapman S.B."/>
            <person name="Dewar J."/>
            <person name="Goldberg J."/>
            <person name="Griggs A."/>
            <person name="Gujja S."/>
            <person name="Hansen M."/>
            <person name="Howarth C."/>
            <person name="Imamovic A."/>
            <person name="Larimer J."/>
            <person name="McCowan C."/>
            <person name="Murphy C."/>
            <person name="Neiman D."/>
            <person name="Pearson M."/>
            <person name="Priest M."/>
            <person name="Roberts A."/>
            <person name="Saif S."/>
            <person name="Shea T."/>
            <person name="Sisk P."/>
            <person name="Sykes S."/>
            <person name="Wortman J."/>
            <person name="Nusbaum C."/>
            <person name="Birren B."/>
        </authorList>
    </citation>
    <scope>NUCLEOTIDE SEQUENCE [LARGE SCALE GENOMIC DNA]</scope>
    <source>
        <strain evidence="2 3">NIPH 2899</strain>
    </source>
</reference>
<feature type="domain" description="GST N-terminal" evidence="1">
    <location>
        <begin position="1"/>
        <end position="83"/>
    </location>
</feature>
<dbReference type="PANTHER" id="PTHR42673">
    <property type="entry name" value="MALEYLACETOACETATE ISOMERASE"/>
    <property type="match status" value="1"/>
</dbReference>
<name>A0ABP2UB24_9GAMM</name>
<dbReference type="EMBL" id="APPV01000006">
    <property type="protein sequence ID" value="ENV61219.1"/>
    <property type="molecule type" value="Genomic_DNA"/>
</dbReference>
<dbReference type="CDD" id="cd03194">
    <property type="entry name" value="GST_C_3"/>
    <property type="match status" value="1"/>
</dbReference>
<proteinExistence type="predicted"/>
<dbReference type="PROSITE" id="PS50404">
    <property type="entry name" value="GST_NTER"/>
    <property type="match status" value="1"/>
</dbReference>
<dbReference type="InterPro" id="IPR040079">
    <property type="entry name" value="Glutathione_S-Trfase"/>
</dbReference>